<proteinExistence type="predicted"/>
<dbReference type="Proteomes" id="UP000504615">
    <property type="component" value="Unplaced"/>
</dbReference>
<evidence type="ECO:0000256" key="1">
    <source>
        <dbReference type="SAM" id="Phobius"/>
    </source>
</evidence>
<dbReference type="AlphaFoldDB" id="A0A8N1S3U0"/>
<protein>
    <submittedName>
        <fullName evidence="3">Uncharacterized protein LOC112552450</fullName>
    </submittedName>
</protein>
<accession>A0A8N1S3U0</accession>
<keyword evidence="1" id="KW-0472">Membrane</keyword>
<reference evidence="3" key="1">
    <citation type="submission" date="2025-08" db="UniProtKB">
        <authorList>
            <consortium name="RefSeq"/>
        </authorList>
    </citation>
    <scope>IDENTIFICATION</scope>
</reference>
<feature type="transmembrane region" description="Helical" evidence="1">
    <location>
        <begin position="47"/>
        <end position="69"/>
    </location>
</feature>
<keyword evidence="1" id="KW-1133">Transmembrane helix</keyword>
<gene>
    <name evidence="3" type="primary">LOC112552450</name>
</gene>
<organism evidence="2 3">
    <name type="scientific">Pogonomyrmex barbatus</name>
    <name type="common">red harvester ant</name>
    <dbReference type="NCBI Taxonomy" id="144034"/>
    <lineage>
        <taxon>Eukaryota</taxon>
        <taxon>Metazoa</taxon>
        <taxon>Ecdysozoa</taxon>
        <taxon>Arthropoda</taxon>
        <taxon>Hexapoda</taxon>
        <taxon>Insecta</taxon>
        <taxon>Pterygota</taxon>
        <taxon>Neoptera</taxon>
        <taxon>Endopterygota</taxon>
        <taxon>Hymenoptera</taxon>
        <taxon>Apocrita</taxon>
        <taxon>Aculeata</taxon>
        <taxon>Formicoidea</taxon>
        <taxon>Formicidae</taxon>
        <taxon>Myrmicinae</taxon>
        <taxon>Pogonomyrmex</taxon>
    </lineage>
</organism>
<evidence type="ECO:0000313" key="3">
    <source>
        <dbReference type="RefSeq" id="XP_025073470.1"/>
    </source>
</evidence>
<name>A0A8N1S3U0_9HYME</name>
<evidence type="ECO:0000313" key="2">
    <source>
        <dbReference type="Proteomes" id="UP000504615"/>
    </source>
</evidence>
<dbReference type="GeneID" id="112552450"/>
<keyword evidence="1" id="KW-0812">Transmembrane</keyword>
<dbReference type="RefSeq" id="XP_025073470.1">
    <property type="nucleotide sequence ID" value="XM_025217685.1"/>
</dbReference>
<keyword evidence="2" id="KW-1185">Reference proteome</keyword>
<sequence>MTFKSLTNFGSFGKAPWDVPVERYHNDGGHYHGGHRGGGKGKGGSSAALSALTLLAFLFLLNIMQVIMYTCKFTLVYIF</sequence>